<dbReference type="EMBL" id="WPHR01000020">
    <property type="protein sequence ID" value="MUZ74878.1"/>
    <property type="molecule type" value="Genomic_DNA"/>
</dbReference>
<reference evidence="4 5" key="1">
    <citation type="submission" date="2019-12" db="EMBL/GenBank/DDBJ databases">
        <title>Whole-genome sequencing of Allorhizobium vitis.</title>
        <authorList>
            <person name="Gan H.M."/>
            <person name="Szegedi E."/>
            <person name="Burr T."/>
            <person name="Savka M.A."/>
        </authorList>
    </citation>
    <scope>NUCLEOTIDE SEQUENCE [LARGE SCALE GENOMIC DNA]</scope>
    <source>
        <strain evidence="3 4">CG415</strain>
        <strain evidence="2 5">CG516</strain>
    </source>
</reference>
<accession>A0A6I4FDR7</accession>
<dbReference type="OrthoDB" id="8373739at2"/>
<evidence type="ECO:0000313" key="5">
    <source>
        <dbReference type="Proteomes" id="UP000477951"/>
    </source>
</evidence>
<evidence type="ECO:0000313" key="2">
    <source>
        <dbReference type="EMBL" id="MUZ74878.1"/>
    </source>
</evidence>
<comment type="caution">
    <text evidence="3">The sequence shown here is derived from an EMBL/GenBank/DDBJ whole genome shotgun (WGS) entry which is preliminary data.</text>
</comment>
<gene>
    <name evidence="3" type="ORF">GOZ88_05865</name>
    <name evidence="2" type="ORF">GOZ90_19495</name>
</gene>
<dbReference type="EMBL" id="WPHU01000002">
    <property type="protein sequence ID" value="MVA55640.1"/>
    <property type="molecule type" value="Genomic_DNA"/>
</dbReference>
<proteinExistence type="predicted"/>
<dbReference type="GeneID" id="60682780"/>
<feature type="region of interest" description="Disordered" evidence="1">
    <location>
        <begin position="74"/>
        <end position="101"/>
    </location>
</feature>
<sequence>MSAMVQVLSVSATTAGYISDTLKPVQKPGRSTYVEQISRQISVKKELAKTQGINRTAIETLRDSSAIGLHFMKAGENKQPRASLEETKQAYQESEDAGLKA</sequence>
<feature type="compositionally biased region" description="Basic and acidic residues" evidence="1">
    <location>
        <begin position="74"/>
        <end position="88"/>
    </location>
</feature>
<dbReference type="Proteomes" id="UP000440716">
    <property type="component" value="Unassembled WGS sequence"/>
</dbReference>
<organism evidence="3 4">
    <name type="scientific">Agrobacterium vitis</name>
    <name type="common">Rhizobium vitis</name>
    <dbReference type="NCBI Taxonomy" id="373"/>
    <lineage>
        <taxon>Bacteria</taxon>
        <taxon>Pseudomonadati</taxon>
        <taxon>Pseudomonadota</taxon>
        <taxon>Alphaproteobacteria</taxon>
        <taxon>Hyphomicrobiales</taxon>
        <taxon>Rhizobiaceae</taxon>
        <taxon>Rhizobium/Agrobacterium group</taxon>
        <taxon>Agrobacterium</taxon>
    </lineage>
</organism>
<dbReference type="AlphaFoldDB" id="A0A6I4FDR7"/>
<evidence type="ECO:0000256" key="1">
    <source>
        <dbReference type="SAM" id="MobiDB-lite"/>
    </source>
</evidence>
<protein>
    <submittedName>
        <fullName evidence="3">Uncharacterized protein</fullName>
    </submittedName>
</protein>
<evidence type="ECO:0000313" key="4">
    <source>
        <dbReference type="Proteomes" id="UP000440716"/>
    </source>
</evidence>
<dbReference type="Proteomes" id="UP000477951">
    <property type="component" value="Unassembled WGS sequence"/>
</dbReference>
<dbReference type="RefSeq" id="WP_156544892.1">
    <property type="nucleotide sequence ID" value="NZ_CP055268.1"/>
</dbReference>
<evidence type="ECO:0000313" key="3">
    <source>
        <dbReference type="EMBL" id="MVA55640.1"/>
    </source>
</evidence>
<name>A0A6I4FDR7_AGRVI</name>